<comment type="caution">
    <text evidence="3">The sequence shown here is derived from an EMBL/GenBank/DDBJ whole genome shotgun (WGS) entry which is preliminary data.</text>
</comment>
<feature type="transmembrane region" description="Helical" evidence="1">
    <location>
        <begin position="368"/>
        <end position="389"/>
    </location>
</feature>
<dbReference type="AlphaFoldDB" id="A0A2P2E9R0"/>
<reference evidence="3 4" key="1">
    <citation type="journal article" date="2018" name="Genome Announc.">
        <title>Draft Genome Sequence of "Candidatus Phycosocius bacilliformis," an Alphaproteobacterial Ectosymbiont of the Hydrocarbon-Producing Green Alga Botryococcus braunii.</title>
        <authorList>
            <person name="Tanabe Y."/>
            <person name="Yamaguchi H."/>
            <person name="Watanabe M.M."/>
        </authorList>
    </citation>
    <scope>NUCLEOTIDE SEQUENCE [LARGE SCALE GENOMIC DNA]</scope>
    <source>
        <strain evidence="3 4">BOTRYCO-2</strain>
    </source>
</reference>
<feature type="transmembrane region" description="Helical" evidence="1">
    <location>
        <begin position="482"/>
        <end position="502"/>
    </location>
</feature>
<feature type="transmembrane region" description="Helical" evidence="1">
    <location>
        <begin position="409"/>
        <end position="426"/>
    </location>
</feature>
<dbReference type="SUPFAM" id="SSF53187">
    <property type="entry name" value="Zn-dependent exopeptidases"/>
    <property type="match status" value="1"/>
</dbReference>
<keyword evidence="1" id="KW-1133">Transmembrane helix</keyword>
<keyword evidence="3" id="KW-0645">Protease</keyword>
<dbReference type="InterPro" id="IPR045175">
    <property type="entry name" value="M28_fam"/>
</dbReference>
<keyword evidence="1" id="KW-0812">Transmembrane</keyword>
<dbReference type="Gene3D" id="3.40.630.10">
    <property type="entry name" value="Zn peptidases"/>
    <property type="match status" value="1"/>
</dbReference>
<dbReference type="GO" id="GO:0004177">
    <property type="term" value="F:aminopeptidase activity"/>
    <property type="evidence" value="ECO:0007669"/>
    <property type="project" value="UniProtKB-KW"/>
</dbReference>
<accession>A0A2P2E9R0</accession>
<protein>
    <submittedName>
        <fullName evidence="3">Aminopeptidase YwaD</fullName>
        <ecNumber evidence="3">3.4.11.6</ecNumber>
    </submittedName>
</protein>
<feature type="transmembrane region" description="Helical" evidence="1">
    <location>
        <begin position="433"/>
        <end position="451"/>
    </location>
</feature>
<organism evidence="3 4">
    <name type="scientific">Candidatus Phycosocius bacilliformis</name>
    <dbReference type="NCBI Taxonomy" id="1445552"/>
    <lineage>
        <taxon>Bacteria</taxon>
        <taxon>Pseudomonadati</taxon>
        <taxon>Pseudomonadota</taxon>
        <taxon>Alphaproteobacteria</taxon>
        <taxon>Caulobacterales</taxon>
        <taxon>Caulobacterales incertae sedis</taxon>
        <taxon>Candidatus Phycosocius</taxon>
    </lineage>
</organism>
<dbReference type="GO" id="GO:0006508">
    <property type="term" value="P:proteolysis"/>
    <property type="evidence" value="ECO:0007669"/>
    <property type="project" value="InterPro"/>
</dbReference>
<sequence length="756" mass="79159">MTSASPTKVIGYFSGRFAFLLMLVGLMLAFCFKGLVTAPPTLAETQAATGFDTQRAIGRLARILGDERPHPVDSRANDLVRERLMQEIRAMGYRPEVRDDFSCRGNLNWGGMSCARVRNVVFRTGPVGGNGVLVAAHYDSVPAGPGASDDGAGVAAALEIAALLRGRTLSKPVIFLLSDGEEAGLLGAKSFVRTDPWAQDVSFAVNMEARGTGGPAIMFQTSSPNGRDIAALTHGRVRTVANSMAADIYRLLPNDTDATEFLGKGYDGVNFAFIEPLARYHTPLDSLAYLEAASVGHMGAAALAAVEGHLLAAPSVGSAESTVIYSDVLGQFVLVLPLWAGYGLLGLGLLGGLWAYTRLGPSGVIRAGLVPPVAMMVAGVGGFASLWLIDLVRPESQWWFANPLAGRTVIYATALLGALAGLWLGRGVKPGRMLASIWIWLSGLFLGLAILSPGAMILVAPAAGLAGLGLIWIGLRPTQDVLVTWFGLAAALILLVLTLPALDFAEAGLGLALGWGFGILSALLMLCALVPVWVSQKGQAGTGLATLIVIVFAGVASGLAPAYSPQIPRPLNIQHWHGGPAPAWVLGPGNDPAPASMQAVAPFRRGPIAHADGERVNAPAPAASERPEPARIDIMSAANTAKGRRLVLRVTAPGADEVVLFIPKEAQVSRVDGQNDGSDQGLAPSKPMDLALRCVGRACAQWNIVVDVGPIPAVWTSRTLMRRLGSEADALLKARPAAAQPIQGGDVRLTNETHRL</sequence>
<evidence type="ECO:0000259" key="2">
    <source>
        <dbReference type="Pfam" id="PF04389"/>
    </source>
</evidence>
<evidence type="ECO:0000313" key="4">
    <source>
        <dbReference type="Proteomes" id="UP000245086"/>
    </source>
</evidence>
<dbReference type="Pfam" id="PF04389">
    <property type="entry name" value="Peptidase_M28"/>
    <property type="match status" value="1"/>
</dbReference>
<feature type="domain" description="Peptidase M28" evidence="2">
    <location>
        <begin position="119"/>
        <end position="305"/>
    </location>
</feature>
<keyword evidence="3" id="KW-0378">Hydrolase</keyword>
<feature type="transmembrane region" description="Helical" evidence="1">
    <location>
        <begin position="544"/>
        <end position="563"/>
    </location>
</feature>
<dbReference type="GO" id="GO:0008235">
    <property type="term" value="F:metalloexopeptidase activity"/>
    <property type="evidence" value="ECO:0007669"/>
    <property type="project" value="InterPro"/>
</dbReference>
<feature type="transmembrane region" description="Helical" evidence="1">
    <location>
        <begin position="508"/>
        <end position="532"/>
    </location>
</feature>
<keyword evidence="4" id="KW-1185">Reference proteome</keyword>
<keyword evidence="1" id="KW-0472">Membrane</keyword>
<proteinExistence type="predicted"/>
<dbReference type="RefSeq" id="WP_192576222.1">
    <property type="nucleotide sequence ID" value="NZ_BFBR01000004.1"/>
</dbReference>
<keyword evidence="3" id="KW-0031">Aminopeptidase</keyword>
<gene>
    <name evidence="3" type="primary">ywaD</name>
    <name evidence="3" type="ORF">PbB2_01466</name>
</gene>
<dbReference type="Proteomes" id="UP000245086">
    <property type="component" value="Unassembled WGS sequence"/>
</dbReference>
<evidence type="ECO:0000256" key="1">
    <source>
        <dbReference type="SAM" id="Phobius"/>
    </source>
</evidence>
<feature type="transmembrane region" description="Helical" evidence="1">
    <location>
        <begin position="457"/>
        <end position="475"/>
    </location>
</feature>
<feature type="transmembrane region" description="Helical" evidence="1">
    <location>
        <begin position="332"/>
        <end position="356"/>
    </location>
</feature>
<name>A0A2P2E9R0_9PROT</name>
<dbReference type="InterPro" id="IPR007484">
    <property type="entry name" value="Peptidase_M28"/>
</dbReference>
<dbReference type="PANTHER" id="PTHR12147:SF26">
    <property type="entry name" value="PEPTIDASE M28 DOMAIN-CONTAINING PROTEIN"/>
    <property type="match status" value="1"/>
</dbReference>
<dbReference type="EC" id="3.4.11.6" evidence="3"/>
<dbReference type="EMBL" id="BFBR01000004">
    <property type="protein sequence ID" value="GBF57796.1"/>
    <property type="molecule type" value="Genomic_DNA"/>
</dbReference>
<evidence type="ECO:0000313" key="3">
    <source>
        <dbReference type="EMBL" id="GBF57796.1"/>
    </source>
</evidence>
<dbReference type="PANTHER" id="PTHR12147">
    <property type="entry name" value="METALLOPEPTIDASE M28 FAMILY MEMBER"/>
    <property type="match status" value="1"/>
</dbReference>